<keyword evidence="1" id="KW-1133">Transmembrane helix</keyword>
<dbReference type="KEGG" id="aant:HUK68_02770"/>
<dbReference type="Pfam" id="PF16986">
    <property type="entry name" value="CzcE"/>
    <property type="match status" value="1"/>
</dbReference>
<reference evidence="2 3" key="1">
    <citation type="submission" date="2020-06" db="EMBL/GenBank/DDBJ databases">
        <title>Acidovorax antarctica sp. nov., isolated from Corinth ice sheet soil, Antarctic Fields Peninsula.</title>
        <authorList>
            <person name="Xu Q."/>
            <person name="Peng F."/>
        </authorList>
    </citation>
    <scope>NUCLEOTIDE SEQUENCE [LARGE SCALE GENOMIC DNA]</scope>
    <source>
        <strain evidence="2 3">16-35-5</strain>
    </source>
</reference>
<dbReference type="Gene3D" id="2.60.40.2280">
    <property type="entry name" value="Heavy-metal resistance protein CzcE"/>
    <property type="match status" value="1"/>
</dbReference>
<dbReference type="EMBL" id="CP054840">
    <property type="protein sequence ID" value="QKV51908.1"/>
    <property type="molecule type" value="Genomic_DNA"/>
</dbReference>
<proteinExistence type="predicted"/>
<gene>
    <name evidence="2" type="ORF">HUK68_02770</name>
</gene>
<evidence type="ECO:0000256" key="1">
    <source>
        <dbReference type="SAM" id="Phobius"/>
    </source>
</evidence>
<dbReference type="RefSeq" id="WP_162150984.1">
    <property type="nucleotide sequence ID" value="NZ_CP054840.1"/>
</dbReference>
<keyword evidence="3" id="KW-1185">Reference proteome</keyword>
<feature type="transmembrane region" description="Helical" evidence="1">
    <location>
        <begin position="53"/>
        <end position="70"/>
    </location>
</feature>
<organism evidence="2 3">
    <name type="scientific">Comamonas antarctica</name>
    <dbReference type="NCBI Taxonomy" id="2743470"/>
    <lineage>
        <taxon>Bacteria</taxon>
        <taxon>Pseudomonadati</taxon>
        <taxon>Pseudomonadota</taxon>
        <taxon>Betaproteobacteria</taxon>
        <taxon>Burkholderiales</taxon>
        <taxon>Comamonadaceae</taxon>
        <taxon>Comamonas</taxon>
    </lineage>
</organism>
<accession>A0A6N1WZ35</accession>
<dbReference type="InterPro" id="IPR031560">
    <property type="entry name" value="CzcE"/>
</dbReference>
<keyword evidence="1" id="KW-0472">Membrane</keyword>
<name>A0A6N1WZ35_9BURK</name>
<dbReference type="InterPro" id="IPR038674">
    <property type="entry name" value="CzcE_sf"/>
</dbReference>
<keyword evidence="1" id="KW-0812">Transmembrane</keyword>
<evidence type="ECO:0000313" key="2">
    <source>
        <dbReference type="EMBL" id="QKV51908.1"/>
    </source>
</evidence>
<protein>
    <submittedName>
        <fullName evidence="2">CzcE family metal-binding protein</fullName>
    </submittedName>
</protein>
<dbReference type="AlphaFoldDB" id="A0A6N1WZ35"/>
<sequence>MRAAADDKFVIQMIAICWLRIARVPHVAPRRHCAGIGGAVIIKKELYMRSTRLIQVAIIFGMASASAMAADTFANGQSFYGQPAQQAAKARVVDVSTARHLNVAYGDTVTFRSEGKEFSWTFNGLDRRPVDLAKIAPAGFTGKSLNVYVAQNPLNRN</sequence>
<dbReference type="Proteomes" id="UP000509579">
    <property type="component" value="Chromosome"/>
</dbReference>
<evidence type="ECO:0000313" key="3">
    <source>
        <dbReference type="Proteomes" id="UP000509579"/>
    </source>
</evidence>